<keyword evidence="1" id="KW-1133">Transmembrane helix</keyword>
<feature type="transmembrane region" description="Helical" evidence="1">
    <location>
        <begin position="226"/>
        <end position="244"/>
    </location>
</feature>
<dbReference type="EMBL" id="JAQQLF010000001">
    <property type="protein sequence ID" value="MDC7715871.1"/>
    <property type="molecule type" value="Genomic_DNA"/>
</dbReference>
<dbReference type="NCBIfam" id="TIGR03082">
    <property type="entry name" value="Gneg_AbrB_dup"/>
    <property type="match status" value="1"/>
</dbReference>
<dbReference type="Proteomes" id="UP001219956">
    <property type="component" value="Unassembled WGS sequence"/>
</dbReference>
<feature type="transmembrane region" description="Helical" evidence="1">
    <location>
        <begin position="80"/>
        <end position="99"/>
    </location>
</feature>
<keyword evidence="1" id="KW-0812">Transmembrane</keyword>
<dbReference type="RefSeq" id="WP_272750350.1">
    <property type="nucleotide sequence ID" value="NZ_JAQQLF010000001.1"/>
</dbReference>
<dbReference type="PANTHER" id="PTHR38457:SF1">
    <property type="entry name" value="REGULATOR ABRB-RELATED"/>
    <property type="match status" value="1"/>
</dbReference>
<evidence type="ECO:0000313" key="2">
    <source>
        <dbReference type="EMBL" id="MDC7715871.1"/>
    </source>
</evidence>
<dbReference type="InterPro" id="IPR017516">
    <property type="entry name" value="AbrB_dup"/>
</dbReference>
<feature type="transmembrane region" description="Helical" evidence="1">
    <location>
        <begin position="287"/>
        <end position="304"/>
    </location>
</feature>
<dbReference type="Pfam" id="PF05145">
    <property type="entry name" value="AbrB"/>
    <property type="match status" value="1"/>
</dbReference>
<evidence type="ECO:0000256" key="1">
    <source>
        <dbReference type="SAM" id="Phobius"/>
    </source>
</evidence>
<dbReference type="PANTHER" id="PTHR38457">
    <property type="entry name" value="REGULATOR ABRB-RELATED"/>
    <property type="match status" value="1"/>
</dbReference>
<sequence>MLYFSHASGLVISLAGVFFWHAAGGPLPWLLGPLLAMLGGRLLGMPLASIRHSRELGQAIVGLALGLTFSHDALLRTVTLAPWIAVAVAFAFLLAWLAMQLLRRLCPGLDPLTAWLVALPGGASEMTAIGARRGARSEWIVLGQSLRVLIVVLLYPGAFALFGHSAAPFATTLAPLGSSALPWLLPALALGALLQWRRIPNPWFIGPLAISLLLASSGTVSGSLPAGWVELAQLLIGMALGVRFDRQQMLAAPRFLAAFVASLALLLLLAVAGAGLLAAVAGFPTPLAILAMAPGGITEMCLTAKAMGLDVPTIIAFQLCRLVMVLLLAEPLSRWLAPPPVRS</sequence>
<feature type="transmembrane region" description="Helical" evidence="1">
    <location>
        <begin position="146"/>
        <end position="167"/>
    </location>
</feature>
<protein>
    <submittedName>
        <fullName evidence="2">AbrB family transcriptional regulator</fullName>
    </submittedName>
</protein>
<accession>A0ABT5ITH2</accession>
<organism evidence="2 3">
    <name type="scientific">Vogesella aquatica</name>
    <dbReference type="NCBI Taxonomy" id="2984206"/>
    <lineage>
        <taxon>Bacteria</taxon>
        <taxon>Pseudomonadati</taxon>
        <taxon>Pseudomonadota</taxon>
        <taxon>Betaproteobacteria</taxon>
        <taxon>Neisseriales</taxon>
        <taxon>Chromobacteriaceae</taxon>
        <taxon>Vogesella</taxon>
    </lineage>
</organism>
<feature type="transmembrane region" description="Helical" evidence="1">
    <location>
        <begin position="203"/>
        <end position="220"/>
    </location>
</feature>
<dbReference type="InterPro" id="IPR007820">
    <property type="entry name" value="AbrB_fam"/>
</dbReference>
<proteinExistence type="predicted"/>
<keyword evidence="3" id="KW-1185">Reference proteome</keyword>
<feature type="transmembrane region" description="Helical" evidence="1">
    <location>
        <begin position="256"/>
        <end position="281"/>
    </location>
</feature>
<dbReference type="PIRSF" id="PIRSF038991">
    <property type="entry name" value="Protein_AbrB"/>
    <property type="match status" value="1"/>
</dbReference>
<feature type="transmembrane region" description="Helical" evidence="1">
    <location>
        <begin position="7"/>
        <end position="23"/>
    </location>
</feature>
<evidence type="ECO:0000313" key="3">
    <source>
        <dbReference type="Proteomes" id="UP001219956"/>
    </source>
</evidence>
<name>A0ABT5ITH2_9NEIS</name>
<comment type="caution">
    <text evidence="2">The sequence shown here is derived from an EMBL/GenBank/DDBJ whole genome shotgun (WGS) entry which is preliminary data.</text>
</comment>
<keyword evidence="1" id="KW-0472">Membrane</keyword>
<gene>
    <name evidence="2" type="ORF">PQU95_01365</name>
</gene>
<feature type="transmembrane region" description="Helical" evidence="1">
    <location>
        <begin position="173"/>
        <end position="196"/>
    </location>
</feature>
<reference evidence="2 3" key="1">
    <citation type="submission" date="2023-01" db="EMBL/GenBank/DDBJ databases">
        <title>Novel species of the genus Vogesella isolated from rivers.</title>
        <authorList>
            <person name="Lu H."/>
        </authorList>
    </citation>
    <scope>NUCLEOTIDE SEQUENCE [LARGE SCALE GENOMIC DNA]</scope>
    <source>
        <strain evidence="2 3">DC21W</strain>
    </source>
</reference>